<evidence type="ECO:0000259" key="11">
    <source>
        <dbReference type="Pfam" id="PF00905"/>
    </source>
</evidence>
<dbReference type="InterPro" id="IPR012338">
    <property type="entry name" value="Beta-lactam/transpept-like"/>
</dbReference>
<evidence type="ECO:0000256" key="3">
    <source>
        <dbReference type="ARBA" id="ARBA00022676"/>
    </source>
</evidence>
<dbReference type="GO" id="GO:0016757">
    <property type="term" value="F:glycosyltransferase activity"/>
    <property type="evidence" value="ECO:0007669"/>
    <property type="project" value="UniProtKB-KW"/>
</dbReference>
<evidence type="ECO:0000313" key="13">
    <source>
        <dbReference type="EMBL" id="MFB9839271.1"/>
    </source>
</evidence>
<dbReference type="SUPFAM" id="SSF56601">
    <property type="entry name" value="beta-lactamase/transpeptidase-like"/>
    <property type="match status" value="1"/>
</dbReference>
<dbReference type="PANTHER" id="PTHR32282:SF34">
    <property type="entry name" value="PENICILLIN-BINDING PROTEIN 1A"/>
    <property type="match status" value="1"/>
</dbReference>
<name>A0ABV5YW45_9ACTN</name>
<dbReference type="PANTHER" id="PTHR32282">
    <property type="entry name" value="BINDING PROTEIN TRANSPEPTIDASE, PUTATIVE-RELATED"/>
    <property type="match status" value="1"/>
</dbReference>
<dbReference type="Pfam" id="PF00912">
    <property type="entry name" value="Transgly"/>
    <property type="match status" value="1"/>
</dbReference>
<feature type="compositionally biased region" description="Basic and acidic residues" evidence="9">
    <location>
        <begin position="158"/>
        <end position="170"/>
    </location>
</feature>
<feature type="domain" description="Glycosyl transferase family 51" evidence="12">
    <location>
        <begin position="251"/>
        <end position="427"/>
    </location>
</feature>
<evidence type="ECO:0000256" key="9">
    <source>
        <dbReference type="SAM" id="MobiDB-lite"/>
    </source>
</evidence>
<keyword evidence="4 13" id="KW-0808">Transferase</keyword>
<dbReference type="InterPro" id="IPR001264">
    <property type="entry name" value="Glyco_trans_51"/>
</dbReference>
<keyword evidence="6" id="KW-0511">Multifunctional enzyme</keyword>
<feature type="transmembrane region" description="Helical" evidence="10">
    <location>
        <begin position="204"/>
        <end position="225"/>
    </location>
</feature>
<dbReference type="SUPFAM" id="SSF53955">
    <property type="entry name" value="Lysozyme-like"/>
    <property type="match status" value="1"/>
</dbReference>
<dbReference type="Gene3D" id="3.40.710.10">
    <property type="entry name" value="DD-peptidase/beta-lactamase superfamily"/>
    <property type="match status" value="1"/>
</dbReference>
<feature type="region of interest" description="Disordered" evidence="9">
    <location>
        <begin position="806"/>
        <end position="885"/>
    </location>
</feature>
<evidence type="ECO:0000256" key="5">
    <source>
        <dbReference type="ARBA" id="ARBA00022801"/>
    </source>
</evidence>
<keyword evidence="10" id="KW-0812">Transmembrane</keyword>
<dbReference type="Gene3D" id="1.10.3810.10">
    <property type="entry name" value="Biosynthetic peptidoglycan transglycosylase-like"/>
    <property type="match status" value="1"/>
</dbReference>
<comment type="catalytic activity">
    <reaction evidence="8">
        <text>[GlcNAc-(1-&gt;4)-Mur2Ac(oyl-L-Ala-gamma-D-Glu-L-Lys-D-Ala-D-Ala)](n)-di-trans,octa-cis-undecaprenyl diphosphate + beta-D-GlcNAc-(1-&gt;4)-Mur2Ac(oyl-L-Ala-gamma-D-Glu-L-Lys-D-Ala-D-Ala)-di-trans,octa-cis-undecaprenyl diphosphate = [GlcNAc-(1-&gt;4)-Mur2Ac(oyl-L-Ala-gamma-D-Glu-L-Lys-D-Ala-D-Ala)](n+1)-di-trans,octa-cis-undecaprenyl diphosphate + di-trans,octa-cis-undecaprenyl diphosphate + H(+)</text>
        <dbReference type="Rhea" id="RHEA:23708"/>
        <dbReference type="Rhea" id="RHEA-COMP:9602"/>
        <dbReference type="Rhea" id="RHEA-COMP:9603"/>
        <dbReference type="ChEBI" id="CHEBI:15378"/>
        <dbReference type="ChEBI" id="CHEBI:58405"/>
        <dbReference type="ChEBI" id="CHEBI:60033"/>
        <dbReference type="ChEBI" id="CHEBI:78435"/>
        <dbReference type="EC" id="2.4.99.28"/>
    </reaction>
</comment>
<evidence type="ECO:0000256" key="7">
    <source>
        <dbReference type="ARBA" id="ARBA00034000"/>
    </source>
</evidence>
<protein>
    <submittedName>
        <fullName evidence="13">Transglycosylase domain-containing protein</fullName>
        <ecNumber evidence="13">2.4.-.-</ecNumber>
    </submittedName>
</protein>
<dbReference type="InterPro" id="IPR050396">
    <property type="entry name" value="Glycosyltr_51/Transpeptidase"/>
</dbReference>
<keyword evidence="10" id="KW-0472">Membrane</keyword>
<evidence type="ECO:0000256" key="10">
    <source>
        <dbReference type="SAM" id="Phobius"/>
    </source>
</evidence>
<dbReference type="Proteomes" id="UP001589627">
    <property type="component" value="Unassembled WGS sequence"/>
</dbReference>
<feature type="compositionally biased region" description="Pro residues" evidence="9">
    <location>
        <begin position="833"/>
        <end position="850"/>
    </location>
</feature>
<gene>
    <name evidence="13" type="ORF">ACFFNX_44725</name>
</gene>
<comment type="caution">
    <text evidence="13">The sequence shown here is derived from an EMBL/GenBank/DDBJ whole genome shotgun (WGS) entry which is preliminary data.</text>
</comment>
<keyword evidence="10" id="KW-1133">Transmembrane helix</keyword>
<dbReference type="EC" id="2.4.-.-" evidence="13"/>
<feature type="compositionally biased region" description="Low complexity" evidence="9">
    <location>
        <begin position="817"/>
        <end position="832"/>
    </location>
</feature>
<proteinExistence type="predicted"/>
<comment type="catalytic activity">
    <reaction evidence="7">
        <text>Preferential cleavage: (Ac)2-L-Lys-D-Ala-|-D-Ala. Also transpeptidation of peptidyl-alanyl moieties that are N-acyl substituents of D-alanine.</text>
        <dbReference type="EC" id="3.4.16.4"/>
    </reaction>
</comment>
<evidence type="ECO:0000256" key="2">
    <source>
        <dbReference type="ARBA" id="ARBA00022670"/>
    </source>
</evidence>
<feature type="compositionally biased region" description="Basic and acidic residues" evidence="9">
    <location>
        <begin position="19"/>
        <end position="38"/>
    </location>
</feature>
<keyword evidence="1" id="KW-0121">Carboxypeptidase</keyword>
<feature type="domain" description="Penicillin-binding protein transpeptidase" evidence="11">
    <location>
        <begin position="519"/>
        <end position="753"/>
    </location>
</feature>
<evidence type="ECO:0000256" key="6">
    <source>
        <dbReference type="ARBA" id="ARBA00023268"/>
    </source>
</evidence>
<evidence type="ECO:0000313" key="14">
    <source>
        <dbReference type="Proteomes" id="UP001589627"/>
    </source>
</evidence>
<feature type="compositionally biased region" description="Basic and acidic residues" evidence="9">
    <location>
        <begin position="178"/>
        <end position="196"/>
    </location>
</feature>
<organism evidence="13 14">
    <name type="scientific">Actinoallomurus acaciae</name>
    <dbReference type="NCBI Taxonomy" id="502577"/>
    <lineage>
        <taxon>Bacteria</taxon>
        <taxon>Bacillati</taxon>
        <taxon>Actinomycetota</taxon>
        <taxon>Actinomycetes</taxon>
        <taxon>Streptosporangiales</taxon>
        <taxon>Thermomonosporaceae</taxon>
        <taxon>Actinoallomurus</taxon>
    </lineage>
</organism>
<keyword evidence="14" id="KW-1185">Reference proteome</keyword>
<sequence>MSDKPVNNGDANLSAGGDGSRREQDEDDAATRDGRDDEVTGGADEDAANETPVSDSAADEETPADDSGPAEAVEETPAADAHGKDDERDEDDRRGDTHERELADDNGEKEKDDDAAAAKTPLNGGADDPLSPGSADKPVPADATKPVIIPPDDGNDDKDDRAGEAEDRPQGVRLAAASRKDQAGKPEKGPKKPQDRRIKYARRAAYVLGVLVLLPIIGFIVVYLMTPVPSSAQPTAKAQQSVFYYSDGKTVIARTGAFDRRPVDLKTVPPQVRDAVISAENRSFYSDSGVSVKGSARAVWATLTGGSMQGGSTITQQMVRNYYSGLSQQRTAGRKLKEIMIALKVSREKNKDWILQQYLNTIYFGRDAYGIESAAQAYYGKDVQELTPAEGAYLAAAIQVPTYASDPTLPGARSYMQSRWQYVVSGMVQMGAVTPQQAATMKFPAPAKQKAKSIYSGDKGYMVSLAKAELRRMGYTDNQINMGGLKVRTTFNKDLMAAARQAVKQNMPTGTSKKILTGLVSVDPDSGEVNAFYGGKNYVDVQFNNAFDAKVQAGSGFKPYVLAAALADGESLNTYVDGSSPQTFAGVALHNDENENFGMVNLVTATQDSINTAYVNLGQKVGLSKVVSMAEKAGIPDAQLDPHKDAATLPLGVADVSVEQQAAGYATFASEGVYHAPHVIKSVTAPGSKTRKVTEDGKRVFSTTVARDATYAMQKVVDAGTGTNAGLPDRNAAGKTGTTSDGKQLWFNGFIPQLTASVGIFRSDNKPLSIPGYSSYGGDLPARIWRSYMVQADQVLDLQPKSFGAPSVYTGGSGRSTTVPVNPRPRPTGSRPGSPPPVVPTHPIPPPIDPPGGGGGEDPPTNPPPTGGTQRGLQRHGHRIQHLYG</sequence>
<dbReference type="EMBL" id="JBHLZP010000675">
    <property type="protein sequence ID" value="MFB9839271.1"/>
    <property type="molecule type" value="Genomic_DNA"/>
</dbReference>
<dbReference type="InterPro" id="IPR023346">
    <property type="entry name" value="Lysozyme-like_dom_sf"/>
</dbReference>
<feature type="compositionally biased region" description="Basic and acidic residues" evidence="9">
    <location>
        <begin position="81"/>
        <end position="116"/>
    </location>
</feature>
<keyword evidence="5" id="KW-0378">Hydrolase</keyword>
<evidence type="ECO:0000256" key="8">
    <source>
        <dbReference type="ARBA" id="ARBA00049902"/>
    </source>
</evidence>
<evidence type="ECO:0000256" key="4">
    <source>
        <dbReference type="ARBA" id="ARBA00022679"/>
    </source>
</evidence>
<keyword evidence="2" id="KW-0645">Protease</keyword>
<dbReference type="RefSeq" id="WP_378212352.1">
    <property type="nucleotide sequence ID" value="NZ_JBHLZP010000675.1"/>
</dbReference>
<reference evidence="13 14" key="1">
    <citation type="submission" date="2024-09" db="EMBL/GenBank/DDBJ databases">
        <authorList>
            <person name="Sun Q."/>
            <person name="Mori K."/>
        </authorList>
    </citation>
    <scope>NUCLEOTIDE SEQUENCE [LARGE SCALE GENOMIC DNA]</scope>
    <source>
        <strain evidence="13 14">TBRC 0563</strain>
    </source>
</reference>
<evidence type="ECO:0000259" key="12">
    <source>
        <dbReference type="Pfam" id="PF00912"/>
    </source>
</evidence>
<dbReference type="InterPro" id="IPR001460">
    <property type="entry name" value="PCN-bd_Tpept"/>
</dbReference>
<dbReference type="InterPro" id="IPR036950">
    <property type="entry name" value="PBP_transglycosylase"/>
</dbReference>
<feature type="region of interest" description="Disordered" evidence="9">
    <location>
        <begin position="1"/>
        <end position="196"/>
    </location>
</feature>
<accession>A0ABV5YW45</accession>
<evidence type="ECO:0000256" key="1">
    <source>
        <dbReference type="ARBA" id="ARBA00022645"/>
    </source>
</evidence>
<keyword evidence="3 13" id="KW-0328">Glycosyltransferase</keyword>
<feature type="compositionally biased region" description="Basic residues" evidence="9">
    <location>
        <begin position="873"/>
        <end position="885"/>
    </location>
</feature>
<dbReference type="Pfam" id="PF00905">
    <property type="entry name" value="Transpeptidase"/>
    <property type="match status" value="1"/>
</dbReference>